<comment type="caution">
    <text evidence="14">The sequence shown here is derived from an EMBL/GenBank/DDBJ whole genome shotgun (WGS) entry which is preliminary data.</text>
</comment>
<evidence type="ECO:0000256" key="5">
    <source>
        <dbReference type="ARBA" id="ARBA00022723"/>
    </source>
</evidence>
<feature type="region of interest" description="Disordered" evidence="10">
    <location>
        <begin position="183"/>
        <end position="246"/>
    </location>
</feature>
<proteinExistence type="inferred from homology"/>
<feature type="chain" id="PRO_5006147132" evidence="12">
    <location>
        <begin position="33"/>
        <end position="952"/>
    </location>
</feature>
<keyword evidence="4 11" id="KW-0812">Transmembrane</keyword>
<feature type="domain" description="C2" evidence="13">
    <location>
        <begin position="570"/>
        <end position="704"/>
    </location>
</feature>
<organism evidence="14 15">
    <name type="scientific">Scleropages formosus</name>
    <name type="common">Asian bonytongue</name>
    <name type="synonym">Osteoglossum formosum</name>
    <dbReference type="NCBI Taxonomy" id="113540"/>
    <lineage>
        <taxon>Eukaryota</taxon>
        <taxon>Metazoa</taxon>
        <taxon>Chordata</taxon>
        <taxon>Craniata</taxon>
        <taxon>Vertebrata</taxon>
        <taxon>Euteleostomi</taxon>
        <taxon>Actinopterygii</taxon>
        <taxon>Neopterygii</taxon>
        <taxon>Teleostei</taxon>
        <taxon>Osteoglossocephala</taxon>
        <taxon>Osteoglossomorpha</taxon>
        <taxon>Osteoglossiformes</taxon>
        <taxon>Osteoglossidae</taxon>
        <taxon>Scleropages</taxon>
    </lineage>
</organism>
<feature type="transmembrane region" description="Helical" evidence="11">
    <location>
        <begin position="881"/>
        <end position="902"/>
    </location>
</feature>
<dbReference type="FunFam" id="2.60.40.150:FF:000076">
    <property type="entry name" value="multiple C2 and transmembrane domain-containing protein 2 isoform X1"/>
    <property type="match status" value="1"/>
</dbReference>
<keyword evidence="6" id="KW-0677">Repeat</keyword>
<keyword evidence="7" id="KW-0106">Calcium</keyword>
<comment type="similarity">
    <text evidence="3">Belongs to the MCTP family.</text>
</comment>
<dbReference type="InterPro" id="IPR000008">
    <property type="entry name" value="C2_dom"/>
</dbReference>
<dbReference type="Pfam" id="PF00168">
    <property type="entry name" value="C2"/>
    <property type="match status" value="3"/>
</dbReference>
<dbReference type="Pfam" id="PF08372">
    <property type="entry name" value="PRT_C"/>
    <property type="match status" value="1"/>
</dbReference>
<reference evidence="14 15" key="1">
    <citation type="submission" date="2015-08" db="EMBL/GenBank/DDBJ databases">
        <title>The genome of the Asian arowana (Scleropages formosus).</title>
        <authorList>
            <person name="Tan M.H."/>
            <person name="Gan H.M."/>
            <person name="Croft L.J."/>
            <person name="Austin C.M."/>
        </authorList>
    </citation>
    <scope>NUCLEOTIDE SEQUENCE [LARGE SCALE GENOMIC DNA]</scope>
    <source>
        <strain evidence="14">Aro1</strain>
    </source>
</reference>
<feature type="signal peptide" evidence="12">
    <location>
        <begin position="1"/>
        <end position="32"/>
    </location>
</feature>
<feature type="domain" description="C2" evidence="13">
    <location>
        <begin position="422"/>
        <end position="536"/>
    </location>
</feature>
<feature type="domain" description="C2" evidence="13">
    <location>
        <begin position="238"/>
        <end position="352"/>
    </location>
</feature>
<dbReference type="PANTHER" id="PTHR45911:SF2">
    <property type="entry name" value="MULTIPLE C2 AND TRANSMEMBRANE DOMAIN-CONTAINING PROTEIN 2"/>
    <property type="match status" value="1"/>
</dbReference>
<dbReference type="InterPro" id="IPR013583">
    <property type="entry name" value="MCTP_C"/>
</dbReference>
<dbReference type="GO" id="GO:0005509">
    <property type="term" value="F:calcium ion binding"/>
    <property type="evidence" value="ECO:0007669"/>
    <property type="project" value="UniProtKB-ARBA"/>
</dbReference>
<dbReference type="CDD" id="cd08377">
    <property type="entry name" value="C2C_MCTP_PRT"/>
    <property type="match status" value="1"/>
</dbReference>
<dbReference type="PANTHER" id="PTHR45911">
    <property type="entry name" value="C2 DOMAIN-CONTAINING PROTEIN"/>
    <property type="match status" value="1"/>
</dbReference>
<dbReference type="CDD" id="cd04042">
    <property type="entry name" value="C2A_MCTP_PRT"/>
    <property type="match status" value="1"/>
</dbReference>
<evidence type="ECO:0000313" key="14">
    <source>
        <dbReference type="EMBL" id="KPP79655.1"/>
    </source>
</evidence>
<protein>
    <submittedName>
        <fullName evidence="14">Multiple C2 and transmembrane domain-containing protein 2-like</fullName>
    </submittedName>
</protein>
<keyword evidence="5" id="KW-0479">Metal-binding</keyword>
<dbReference type="SUPFAM" id="SSF49562">
    <property type="entry name" value="C2 domain (Calcium/lipid-binding domain, CaLB)"/>
    <property type="match status" value="3"/>
</dbReference>
<feature type="region of interest" description="Disordered" evidence="10">
    <location>
        <begin position="83"/>
        <end position="109"/>
    </location>
</feature>
<evidence type="ECO:0000259" key="13">
    <source>
        <dbReference type="PROSITE" id="PS50004"/>
    </source>
</evidence>
<evidence type="ECO:0000256" key="3">
    <source>
        <dbReference type="ARBA" id="ARBA00007923"/>
    </source>
</evidence>
<evidence type="ECO:0000256" key="7">
    <source>
        <dbReference type="ARBA" id="ARBA00022837"/>
    </source>
</evidence>
<keyword evidence="9 11" id="KW-0472">Membrane</keyword>
<keyword evidence="8 11" id="KW-1133">Transmembrane helix</keyword>
<comment type="cofactor">
    <cofactor evidence="1">
        <name>Ca(2+)</name>
        <dbReference type="ChEBI" id="CHEBI:29108"/>
    </cofactor>
</comment>
<feature type="compositionally biased region" description="Basic and acidic residues" evidence="10">
    <location>
        <begin position="194"/>
        <end position="222"/>
    </location>
</feature>
<dbReference type="STRING" id="113540.ENSSFOP00015030552"/>
<feature type="region of interest" description="Disordered" evidence="10">
    <location>
        <begin position="32"/>
        <end position="64"/>
    </location>
</feature>
<dbReference type="GO" id="GO:0030672">
    <property type="term" value="C:synaptic vesicle membrane"/>
    <property type="evidence" value="ECO:0007669"/>
    <property type="project" value="TreeGrafter"/>
</dbReference>
<dbReference type="FunFam" id="2.60.40.150:FF:000019">
    <property type="entry name" value="Multiple C2 and transmembrane domain-containing protein 2 isoform 1"/>
    <property type="match status" value="1"/>
</dbReference>
<dbReference type="PROSITE" id="PS50004">
    <property type="entry name" value="C2"/>
    <property type="match status" value="3"/>
</dbReference>
<dbReference type="InterPro" id="IPR035892">
    <property type="entry name" value="C2_domain_sf"/>
</dbReference>
<evidence type="ECO:0000256" key="6">
    <source>
        <dbReference type="ARBA" id="ARBA00022737"/>
    </source>
</evidence>
<evidence type="ECO:0000313" key="15">
    <source>
        <dbReference type="Proteomes" id="UP000034805"/>
    </source>
</evidence>
<feature type="compositionally biased region" description="Basic residues" evidence="10">
    <location>
        <begin position="92"/>
        <end position="109"/>
    </location>
</feature>
<evidence type="ECO:0000256" key="1">
    <source>
        <dbReference type="ARBA" id="ARBA00001913"/>
    </source>
</evidence>
<evidence type="ECO:0000256" key="10">
    <source>
        <dbReference type="SAM" id="MobiDB-lite"/>
    </source>
</evidence>
<keyword evidence="12" id="KW-0732">Signal</keyword>
<accession>A0A0P7ZEY6</accession>
<sequence length="952" mass="108298">MTGWVALQRRSVSVAASLLLCTHLRMSGRADASFGDTGPRGQGNGSGHCTEWSGESSPSRLDLSPRNMESKIQNAWRNIRQTAKPLLDNMKKGKKKQQKTPRRLMRGRKSISVPDLLLLQDDDSALGSPSQGRNAYLRFFHDLPSPLYRAPKLGKEGAAFEDSFSITDDDTDGTSEQRVVLFSTSGSQQAEEVEQNKDDDIKDLPAEKTSDTESEKPWEPKDPSATPTQDFENDGVFDTENETPSVPPQKASYLIIILKEGKNLVIRDRCGTSDPYVKFKLDGKTIYKSKVVYKNLNPKWNESFCFSVQNLDQKLFIKVYDRNFTSDDFMGSCSVSLCDLEVGRTRGYTLPLIDPNSIDDDMGEVLIDMRLSQTDEDCQKYLCCEAGSKLKHSVPQIEVKPLHTSVLWPHGFPPSRFLQASRPQNQHLSEALKKSRLWNSVVGITLVEGQDLPDDGQGDVFVRFRLGDQKFKSKSLCRKANPYWGETFDFNQFQDGPDMLEIEVCVKDGRKNEECLGTCKFELSQVPFSQELLCTRPMEQGKGRVVFFIIRNPCTGVSIVDLSSAPLENPLERQQIMDRYSLKNSLYDVRDVGFLQVKVIRATDLLAADLNGIAYVIPISSYENRKSDPFCVLELGNNRLQTHTIYKKLNPEWNKVFTFPIKDIHDVLEITVLDDDGDKPPDFLGKVAIPLLSAHNGQQIAYALKKENLGGPFKGTILLELHVCYNPVRAGFRTFKPKEAKLMQDNPKFNKKILARNVYRVRKITQALLYMLQYIKSCFQWENKQRSILALMIFIITVWTWEVYMFPLFFLLLIIWNYFQITSGKVSYNSELVSNSHQESEKTGLMEKIHMVQEILLTVQNTLEEIACLGERIKNTFNWSVPFLSALACLVLFVASVIAYSIPLRYIILIWGTHKFTKKLRNPHAVDNSELLDFLQRVPTDIQKESMMIVKF</sequence>
<evidence type="ECO:0000256" key="8">
    <source>
        <dbReference type="ARBA" id="ARBA00022989"/>
    </source>
</evidence>
<feature type="compositionally biased region" description="Acidic residues" evidence="10">
    <location>
        <begin position="231"/>
        <end position="241"/>
    </location>
</feature>
<name>A0A0P7ZEY6_SCLFO</name>
<dbReference type="Gene3D" id="2.60.40.150">
    <property type="entry name" value="C2 domain"/>
    <property type="match status" value="3"/>
</dbReference>
<dbReference type="GO" id="GO:0046928">
    <property type="term" value="P:regulation of neurotransmitter secretion"/>
    <property type="evidence" value="ECO:0007669"/>
    <property type="project" value="TreeGrafter"/>
</dbReference>
<comment type="subcellular location">
    <subcellularLocation>
        <location evidence="2">Membrane</location>
        <topology evidence="2">Multi-pass membrane protein</topology>
    </subcellularLocation>
</comment>
<gene>
    <name evidence="14" type="ORF">Z043_100745</name>
</gene>
<dbReference type="Proteomes" id="UP000034805">
    <property type="component" value="Unassembled WGS sequence"/>
</dbReference>
<evidence type="ECO:0000256" key="9">
    <source>
        <dbReference type="ARBA" id="ARBA00023136"/>
    </source>
</evidence>
<evidence type="ECO:0000256" key="2">
    <source>
        <dbReference type="ARBA" id="ARBA00004141"/>
    </source>
</evidence>
<evidence type="ECO:0000256" key="11">
    <source>
        <dbReference type="SAM" id="Phobius"/>
    </source>
</evidence>
<dbReference type="AlphaFoldDB" id="A0A0P7ZEY6"/>
<evidence type="ECO:0000256" key="12">
    <source>
        <dbReference type="SAM" id="SignalP"/>
    </source>
</evidence>
<dbReference type="SMART" id="SM00239">
    <property type="entry name" value="C2"/>
    <property type="match status" value="3"/>
</dbReference>
<dbReference type="EMBL" id="JARO02000155">
    <property type="protein sequence ID" value="KPP79655.1"/>
    <property type="molecule type" value="Genomic_DNA"/>
</dbReference>
<feature type="transmembrane region" description="Helical" evidence="11">
    <location>
        <begin position="788"/>
        <end position="819"/>
    </location>
</feature>
<evidence type="ECO:0000256" key="4">
    <source>
        <dbReference type="ARBA" id="ARBA00022692"/>
    </source>
</evidence>